<dbReference type="PROSITE" id="PS51257">
    <property type="entry name" value="PROKAR_LIPOPROTEIN"/>
    <property type="match status" value="1"/>
</dbReference>
<sequence>MRVNKLTALLLSLAFLGCNKDKDPTPSPKVEVKDITFNFRLDPMPAATEKFELIVSQKDGEVLLDTLLAPRTAHALSLKSADDKFNITTIYSDPATNKYALRTYIQVNPDNWHIDENISYSEWGETERATIHYTNAPYWDGIQFTGKQGGTFGATYSGGSIILKYQRLLPTDLTYLLLPESGKYIFAEITSPETHVDFSHASTAVKRRYTKPAGATDFISILFGYTKAGDYRKTMTLTLSGPGSDYDLQFPTTMIEEFETRLLYTDAEGYRHTYVHNGATVPTEMPFIAKSDFTVTKYEANDFQIKFGENKPNSYTMVWNSEDTNLDGKWNIYLSAAETAFKPKDFLEKLNAKSLKGKSLAGLSLNSLTSYQAKDYTHQSMQDYYNTPELYLKKALREYRTIQRYY</sequence>
<organism evidence="1 2">
    <name type="scientific">Pontibacter ummariensis</name>
    <dbReference type="NCBI Taxonomy" id="1610492"/>
    <lineage>
        <taxon>Bacteria</taxon>
        <taxon>Pseudomonadati</taxon>
        <taxon>Bacteroidota</taxon>
        <taxon>Cytophagia</taxon>
        <taxon>Cytophagales</taxon>
        <taxon>Hymenobacteraceae</taxon>
        <taxon>Pontibacter</taxon>
    </lineage>
</organism>
<dbReference type="EMBL" id="FZOQ01000012">
    <property type="protein sequence ID" value="SNS76199.1"/>
    <property type="molecule type" value="Genomic_DNA"/>
</dbReference>
<accession>A0A239H463</accession>
<dbReference type="Proteomes" id="UP000198432">
    <property type="component" value="Unassembled WGS sequence"/>
</dbReference>
<gene>
    <name evidence="1" type="ORF">SAMN06296052_112162</name>
</gene>
<protein>
    <submittedName>
        <fullName evidence="1">Uncharacterized protein</fullName>
    </submittedName>
</protein>
<evidence type="ECO:0000313" key="1">
    <source>
        <dbReference type="EMBL" id="SNS76199.1"/>
    </source>
</evidence>
<name>A0A239H463_9BACT</name>
<dbReference type="AlphaFoldDB" id="A0A239H463"/>
<dbReference type="OrthoDB" id="850730at2"/>
<keyword evidence="2" id="KW-1185">Reference proteome</keyword>
<reference evidence="2" key="1">
    <citation type="submission" date="2017-06" db="EMBL/GenBank/DDBJ databases">
        <authorList>
            <person name="Varghese N."/>
            <person name="Submissions S."/>
        </authorList>
    </citation>
    <scope>NUCLEOTIDE SEQUENCE [LARGE SCALE GENOMIC DNA]</scope>
    <source>
        <strain evidence="2">NKM1</strain>
    </source>
</reference>
<proteinExistence type="predicted"/>
<dbReference type="RefSeq" id="WP_089319870.1">
    <property type="nucleotide sequence ID" value="NZ_FZOQ01000012.1"/>
</dbReference>
<evidence type="ECO:0000313" key="2">
    <source>
        <dbReference type="Proteomes" id="UP000198432"/>
    </source>
</evidence>